<evidence type="ECO:0008006" key="4">
    <source>
        <dbReference type="Google" id="ProtNLM"/>
    </source>
</evidence>
<evidence type="ECO:0000313" key="3">
    <source>
        <dbReference type="Proteomes" id="UP001054854"/>
    </source>
</evidence>
<keyword evidence="3" id="KW-1185">Reference proteome</keyword>
<evidence type="ECO:0000313" key="2">
    <source>
        <dbReference type="EMBL" id="GHJ30808.1"/>
    </source>
</evidence>
<dbReference type="RefSeq" id="WP_236258326.1">
    <property type="nucleotide sequence ID" value="NZ_BNEK01000005.1"/>
</dbReference>
<organism evidence="2 3">
    <name type="scientific">Streptomyces hygroscopicus</name>
    <dbReference type="NCBI Taxonomy" id="1912"/>
    <lineage>
        <taxon>Bacteria</taxon>
        <taxon>Bacillati</taxon>
        <taxon>Actinomycetota</taxon>
        <taxon>Actinomycetes</taxon>
        <taxon>Kitasatosporales</taxon>
        <taxon>Streptomycetaceae</taxon>
        <taxon>Streptomyces</taxon>
        <taxon>Streptomyces violaceusniger group</taxon>
    </lineage>
</organism>
<comment type="caution">
    <text evidence="2">The sequence shown here is derived from an EMBL/GenBank/DDBJ whole genome shotgun (WGS) entry which is preliminary data.</text>
</comment>
<accession>A0ABQ3U5B6</accession>
<evidence type="ECO:0000256" key="1">
    <source>
        <dbReference type="SAM" id="MobiDB-lite"/>
    </source>
</evidence>
<proteinExistence type="predicted"/>
<protein>
    <recommendedName>
        <fullName evidence="4">HTH iclR-type domain-containing protein</fullName>
    </recommendedName>
</protein>
<sequence length="228" mass="24728">MTISGSGPRMLPTERMTPRRQLEMIDVMAQLGGADRGSLSGSAIATHMGLTRKTVSRAAGFLTQAGLTQPLHSSWALTEVGLSLARLRGTDSARARLLLRDHWKDIWFQQVAVRVLASGALDEREFANQLSAGLPGRPERAVYLVEWMTYALLIERDEQGQVSLPGAQRPSDDPPPPDPVPQSLLDPLFSAPVAQISALPDDQFLALMGAYRTVFSSLTPRNAEQSAG</sequence>
<name>A0ABQ3U5B6_STRHY</name>
<dbReference type="EMBL" id="BNEK01000005">
    <property type="protein sequence ID" value="GHJ30808.1"/>
    <property type="molecule type" value="Genomic_DNA"/>
</dbReference>
<dbReference type="Proteomes" id="UP001054854">
    <property type="component" value="Unassembled WGS sequence"/>
</dbReference>
<reference evidence="2" key="1">
    <citation type="submission" date="2024-05" db="EMBL/GenBank/DDBJ databases">
        <title>Whole genome shotgun sequence of Streptomyces hygroscopicus NBRC 113678.</title>
        <authorList>
            <person name="Komaki H."/>
            <person name="Tamura T."/>
        </authorList>
    </citation>
    <scope>NUCLEOTIDE SEQUENCE</scope>
    <source>
        <strain evidence="2">N11-34</strain>
    </source>
</reference>
<feature type="region of interest" description="Disordered" evidence="1">
    <location>
        <begin position="163"/>
        <end position="184"/>
    </location>
</feature>
<gene>
    <name evidence="2" type="ORF">TPA0910_52410</name>
</gene>